<dbReference type="InterPro" id="IPR011990">
    <property type="entry name" value="TPR-like_helical_dom_sf"/>
</dbReference>
<evidence type="ECO:0000256" key="2">
    <source>
        <dbReference type="PROSITE-ProRule" id="PRU00708"/>
    </source>
</evidence>
<dbReference type="PANTHER" id="PTHR47926">
    <property type="entry name" value="PENTATRICOPEPTIDE REPEAT-CONTAINING PROTEIN"/>
    <property type="match status" value="1"/>
</dbReference>
<evidence type="ECO:0008006" key="5">
    <source>
        <dbReference type="Google" id="ProtNLM"/>
    </source>
</evidence>
<dbReference type="Proteomes" id="UP001634393">
    <property type="component" value="Unassembled WGS sequence"/>
</dbReference>
<dbReference type="InterPro" id="IPR046848">
    <property type="entry name" value="E_motif"/>
</dbReference>
<keyword evidence="1" id="KW-0677">Repeat</keyword>
<dbReference type="Pfam" id="PF01535">
    <property type="entry name" value="PPR"/>
    <property type="match status" value="2"/>
</dbReference>
<feature type="repeat" description="PPR" evidence="2">
    <location>
        <begin position="309"/>
        <end position="339"/>
    </location>
</feature>
<dbReference type="PROSITE" id="PS51375">
    <property type="entry name" value="PPR"/>
    <property type="match status" value="4"/>
</dbReference>
<evidence type="ECO:0000256" key="1">
    <source>
        <dbReference type="ARBA" id="ARBA00022737"/>
    </source>
</evidence>
<evidence type="ECO:0000313" key="3">
    <source>
        <dbReference type="EMBL" id="KAL3818310.1"/>
    </source>
</evidence>
<dbReference type="FunFam" id="1.25.40.10:FF:000344">
    <property type="entry name" value="Pentatricopeptide repeat-containing protein"/>
    <property type="match status" value="1"/>
</dbReference>
<accession>A0ABD3S1E7</accession>
<dbReference type="PANTHER" id="PTHR47926:SF387">
    <property type="entry name" value="PENTATRICOPEPTIDE REPEAT-CONTAINING PROTEIN"/>
    <property type="match status" value="1"/>
</dbReference>
<dbReference type="NCBIfam" id="TIGR00756">
    <property type="entry name" value="PPR"/>
    <property type="match status" value="5"/>
</dbReference>
<dbReference type="Pfam" id="PF12854">
    <property type="entry name" value="PPR_1"/>
    <property type="match status" value="1"/>
</dbReference>
<dbReference type="InterPro" id="IPR046960">
    <property type="entry name" value="PPR_At4g14850-like_plant"/>
</dbReference>
<feature type="repeat" description="PPR" evidence="2">
    <location>
        <begin position="442"/>
        <end position="476"/>
    </location>
</feature>
<dbReference type="AlphaFoldDB" id="A0ABD3S1E7"/>
<dbReference type="FunFam" id="1.25.40.10:FF:000184">
    <property type="entry name" value="Pentatricopeptide repeat-containing protein, chloroplastic"/>
    <property type="match status" value="1"/>
</dbReference>
<dbReference type="Pfam" id="PF13812">
    <property type="entry name" value="PPR_3"/>
    <property type="match status" value="1"/>
</dbReference>
<dbReference type="EMBL" id="JBJXBP010000007">
    <property type="protein sequence ID" value="KAL3818310.1"/>
    <property type="molecule type" value="Genomic_DNA"/>
</dbReference>
<reference evidence="3 4" key="1">
    <citation type="submission" date="2024-12" db="EMBL/GenBank/DDBJ databases">
        <title>The unique morphological basis and parallel evolutionary history of personate flowers in Penstemon.</title>
        <authorList>
            <person name="Depatie T.H."/>
            <person name="Wessinger C.A."/>
        </authorList>
    </citation>
    <scope>NUCLEOTIDE SEQUENCE [LARGE SCALE GENOMIC DNA]</scope>
    <source>
        <strain evidence="3">WTNN_2</strain>
        <tissue evidence="3">Leaf</tissue>
    </source>
</reference>
<feature type="repeat" description="PPR" evidence="2">
    <location>
        <begin position="208"/>
        <end position="242"/>
    </location>
</feature>
<evidence type="ECO:0000313" key="4">
    <source>
        <dbReference type="Proteomes" id="UP001634393"/>
    </source>
</evidence>
<organism evidence="3 4">
    <name type="scientific">Penstemon smallii</name>
    <dbReference type="NCBI Taxonomy" id="265156"/>
    <lineage>
        <taxon>Eukaryota</taxon>
        <taxon>Viridiplantae</taxon>
        <taxon>Streptophyta</taxon>
        <taxon>Embryophyta</taxon>
        <taxon>Tracheophyta</taxon>
        <taxon>Spermatophyta</taxon>
        <taxon>Magnoliopsida</taxon>
        <taxon>eudicotyledons</taxon>
        <taxon>Gunneridae</taxon>
        <taxon>Pentapetalae</taxon>
        <taxon>asterids</taxon>
        <taxon>lamiids</taxon>
        <taxon>Lamiales</taxon>
        <taxon>Plantaginaceae</taxon>
        <taxon>Cheloneae</taxon>
        <taxon>Penstemon</taxon>
    </lineage>
</organism>
<dbReference type="Pfam" id="PF13041">
    <property type="entry name" value="PPR_2"/>
    <property type="match status" value="3"/>
</dbReference>
<dbReference type="Gene3D" id="1.25.40.10">
    <property type="entry name" value="Tetratricopeptide repeat domain"/>
    <property type="match status" value="4"/>
</dbReference>
<proteinExistence type="predicted"/>
<comment type="caution">
    <text evidence="3">The sequence shown here is derived from an EMBL/GenBank/DDBJ whole genome shotgun (WGS) entry which is preliminary data.</text>
</comment>
<feature type="repeat" description="PPR" evidence="2">
    <location>
        <begin position="340"/>
        <end position="374"/>
    </location>
</feature>
<dbReference type="GO" id="GO:0016070">
    <property type="term" value="P:RNA metabolic process"/>
    <property type="evidence" value="ECO:0007669"/>
    <property type="project" value="UniProtKB-ARBA"/>
</dbReference>
<keyword evidence="4" id="KW-1185">Reference proteome</keyword>
<dbReference type="FunFam" id="1.25.40.10:FF:000348">
    <property type="entry name" value="Pentatricopeptide repeat-containing protein chloroplastic"/>
    <property type="match status" value="1"/>
</dbReference>
<protein>
    <recommendedName>
        <fullName evidence="5">Pentatricopeptide repeat-containing protein</fullName>
    </recommendedName>
</protein>
<name>A0ABD3S1E7_9LAMI</name>
<gene>
    <name evidence="3" type="ORF">ACJIZ3_004215</name>
</gene>
<dbReference type="InterPro" id="IPR002885">
    <property type="entry name" value="PPR_rpt"/>
</dbReference>
<dbReference type="Pfam" id="PF20431">
    <property type="entry name" value="E_motif"/>
    <property type="match status" value="1"/>
</dbReference>
<dbReference type="SUPFAM" id="SSF48452">
    <property type="entry name" value="TPR-like"/>
    <property type="match status" value="1"/>
</dbReference>
<sequence>MRKHLPLKLHQLLSSPRIPFSIRNLSSNSNKWNSTPNPNLKITHPTLLLIESCNSMSQAKQIQAQMTRTGLIFHLFPISRLLSFIALDEKGDIFYANALFSQILEPNVYIWNTVIRGCVKKLIFDMGFRYFARMLTECVEMDKRSYVFGLKACEGLEDFRVGESVHCRIWRVGFEGDVIVGNGLIHFYCEKGKLGCASRVFCESEVKDVVSWTSLIDGYVKHEMVDDALKLFDEMCESGVEPNDVTMVSVFSACAQKRDVKAGERTHEFVETRGIGFSLNMMNAMLDMYVKCGGLTKAREIFEKMEVKDVFSWTIMVNGLAKDGEVELARKFFDEMPKRNVVSWNAMIAGYSQNNRPKEALELFHDMETKRLNPMESTLVSVLSACAQSGYMNIGQRIRDYYLKQKDSPLTVILGNAFIDMYAKCGNIVAAREIFDEMLKKDLVSYNSMIVAYASHGHTDKALSLFDHMTKVGFKPDDITLVGVLSACAHGGLVKKGWDIFRGMDLFGLTPAMEHYACMSDLLGRNGLLEEAYELIKSMPMVPDEGVWGALLNGCKMHGNAELGKLAAEKLMNLDPKDSGTYVLLASLCADKKKWGDVKMARSMMRDKGVKKAPGSSSIEVEGVFHEFLVADESHPKSEAIYKVLGEILFFSKSEECTSVSYHIDSCL</sequence>